<dbReference type="InterPro" id="IPR000235">
    <property type="entry name" value="Ribosomal_uS7"/>
</dbReference>
<organism evidence="7">
    <name type="scientific">Malawimonas jakobiformis</name>
    <name type="common">Flagellated protozoan</name>
    <dbReference type="NCBI Taxonomy" id="136089"/>
    <lineage>
        <taxon>Eukaryota</taxon>
        <taxon>Malawimonadida</taxon>
        <taxon>Malawimonadidae</taxon>
        <taxon>Malawimonas</taxon>
    </lineage>
</organism>
<keyword evidence="3" id="KW-0694">RNA-binding</keyword>
<dbReference type="GeneID" id="801314"/>
<dbReference type="InterPro" id="IPR005717">
    <property type="entry name" value="Ribosomal_uS7_bac/org-type"/>
</dbReference>
<accession>Q9G879</accession>
<dbReference type="GO" id="GO:0003735">
    <property type="term" value="F:structural constituent of ribosome"/>
    <property type="evidence" value="ECO:0007669"/>
    <property type="project" value="InterPro"/>
</dbReference>
<dbReference type="Pfam" id="PF00177">
    <property type="entry name" value="Ribosomal_S7"/>
    <property type="match status" value="1"/>
</dbReference>
<dbReference type="CDD" id="cd14869">
    <property type="entry name" value="uS7_Bacteria"/>
    <property type="match status" value="1"/>
</dbReference>
<dbReference type="InterPro" id="IPR036823">
    <property type="entry name" value="Ribosomal_uS7_dom_sf"/>
</dbReference>
<dbReference type="InterPro" id="IPR023798">
    <property type="entry name" value="Ribosomal_uS7_dom"/>
</dbReference>
<evidence type="ECO:0000256" key="4">
    <source>
        <dbReference type="ARBA" id="ARBA00022980"/>
    </source>
</evidence>
<dbReference type="GO" id="GO:0006412">
    <property type="term" value="P:translation"/>
    <property type="evidence" value="ECO:0007669"/>
    <property type="project" value="InterPro"/>
</dbReference>
<evidence type="ECO:0000256" key="3">
    <source>
        <dbReference type="ARBA" id="ARBA00022884"/>
    </source>
</evidence>
<dbReference type="Gene3D" id="1.10.455.10">
    <property type="entry name" value="Ribosomal protein S7 domain"/>
    <property type="match status" value="1"/>
</dbReference>
<dbReference type="SUPFAM" id="SSF47973">
    <property type="entry name" value="Ribosomal protein S7"/>
    <property type="match status" value="1"/>
</dbReference>
<keyword evidence="2" id="KW-0699">rRNA-binding</keyword>
<dbReference type="PANTHER" id="PTHR11205">
    <property type="entry name" value="RIBOSOMAL PROTEIN S7"/>
    <property type="match status" value="1"/>
</dbReference>
<dbReference type="RefSeq" id="NP_066327.1">
    <property type="nucleotide sequence ID" value="NC_002553.1"/>
</dbReference>
<evidence type="ECO:0000313" key="7">
    <source>
        <dbReference type="EMBL" id="AAG13694.1"/>
    </source>
</evidence>
<evidence type="ECO:0000256" key="5">
    <source>
        <dbReference type="ARBA" id="ARBA00023274"/>
    </source>
</evidence>
<evidence type="ECO:0000256" key="2">
    <source>
        <dbReference type="ARBA" id="ARBA00022730"/>
    </source>
</evidence>
<proteinExistence type="inferred from homology"/>
<evidence type="ECO:0000259" key="6">
    <source>
        <dbReference type="Pfam" id="PF00177"/>
    </source>
</evidence>
<dbReference type="HAMAP" id="MF_00480_B">
    <property type="entry name" value="Ribosomal_uS7_B"/>
    <property type="match status" value="1"/>
</dbReference>
<geneLocation type="mitochondrion" evidence="7"/>
<feature type="domain" description="Small ribosomal subunit protein uS7" evidence="6">
    <location>
        <begin position="8"/>
        <end position="144"/>
    </location>
</feature>
<dbReference type="GO" id="GO:0015935">
    <property type="term" value="C:small ribosomal subunit"/>
    <property type="evidence" value="ECO:0007669"/>
    <property type="project" value="InterPro"/>
</dbReference>
<dbReference type="EMBL" id="AF295546">
    <property type="protein sequence ID" value="AAG13694.1"/>
    <property type="molecule type" value="Genomic_DNA"/>
</dbReference>
<gene>
    <name evidence="7" type="primary">rps7</name>
</gene>
<dbReference type="NCBIfam" id="TIGR01029">
    <property type="entry name" value="rpsG_bact"/>
    <property type="match status" value="1"/>
</dbReference>
<dbReference type="AlphaFoldDB" id="Q9G879"/>
<keyword evidence="7" id="KW-0496">Mitochondrion</keyword>
<dbReference type="GO" id="GO:0019843">
    <property type="term" value="F:rRNA binding"/>
    <property type="evidence" value="ECO:0007669"/>
    <property type="project" value="UniProtKB-KW"/>
</dbReference>
<keyword evidence="5" id="KW-0687">Ribonucleoprotein</keyword>
<keyword evidence="4 7" id="KW-0689">Ribosomal protein</keyword>
<dbReference type="PIRSF" id="PIRSF002122">
    <property type="entry name" value="RPS7p_RPS7a_RPS5e_RPS7o"/>
    <property type="match status" value="1"/>
</dbReference>
<name>Q9G879_MALJA</name>
<sequence length="151" mass="17823">MKLLKQEYKDPLFKDPIISKLINVLMKKGNKSKIEKIVYKSLELIKKNTKKTPLTIIKKAISNIKPSVELKSIKIAAKSYQIPFEISLKRQQNLAIRWLVESVNNRSEKELTNRLYLEILNAYQQKGNAFKKKDDIHHKAESNRSFIHYRW</sequence>
<evidence type="ECO:0000256" key="1">
    <source>
        <dbReference type="ARBA" id="ARBA00007151"/>
    </source>
</evidence>
<reference evidence="7" key="1">
    <citation type="submission" date="2000-08" db="EMBL/GenBank/DDBJ databases">
        <title>Comparative analysis of mitochondrial genomes of the ancient jakobid protists.</title>
        <authorList>
            <person name="Burger G."/>
            <person name="O'Kelly C.J."/>
            <person name="Gray W.M."/>
        </authorList>
    </citation>
    <scope>NUCLEOTIDE SEQUENCE</scope>
    <source>
        <strain evidence="7">ATCC 50310</strain>
    </source>
</reference>
<comment type="similarity">
    <text evidence="1">Belongs to the universal ribosomal protein uS7 family.</text>
</comment>
<protein>
    <submittedName>
        <fullName evidence="7">Ribosomal protein S7</fullName>
    </submittedName>
</protein>